<comment type="caution">
    <text evidence="1">The sequence shown here is derived from an EMBL/GenBank/DDBJ whole genome shotgun (WGS) entry which is preliminary data.</text>
</comment>
<dbReference type="RefSeq" id="WP_181144402.1">
    <property type="nucleotide sequence ID" value="NZ_NEBW01000015.1"/>
</dbReference>
<gene>
    <name evidence="1" type="ORF">BV102_01055</name>
</gene>
<proteinExistence type="predicted"/>
<organism evidence="1 2">
    <name type="scientific">Haemophilus influenzae</name>
    <dbReference type="NCBI Taxonomy" id="727"/>
    <lineage>
        <taxon>Bacteria</taxon>
        <taxon>Pseudomonadati</taxon>
        <taxon>Pseudomonadota</taxon>
        <taxon>Gammaproteobacteria</taxon>
        <taxon>Pasteurellales</taxon>
        <taxon>Pasteurellaceae</taxon>
        <taxon>Haemophilus</taxon>
    </lineage>
</organism>
<reference evidence="1 2" key="1">
    <citation type="submission" date="2017-04" db="EMBL/GenBank/DDBJ databases">
        <title>Haemophilus influenzae in COPD genome sequencing project.</title>
        <authorList>
            <person name="Murphy T.F."/>
            <person name="Kong Y."/>
            <person name="Nadendla S."/>
            <person name="Tettelin H."/>
            <person name="Pettigrew M."/>
        </authorList>
    </citation>
    <scope>NUCLEOTIDE SEQUENCE [LARGE SCALE GENOMIC DNA]</scope>
    <source>
        <strain evidence="1 2">56P127H1</strain>
    </source>
</reference>
<sequence length="84" mass="9004">MWGLAPKDESVQCAITYDTVLGGGTLDASKYSMGVGTDYKVPLTHSTNEQNIKKNITNGIVQAKSLFKIKSGALLKTDGTRTII</sequence>
<dbReference type="EMBL" id="NEBY01000089">
    <property type="protein sequence ID" value="PRJ65065.1"/>
    <property type="molecule type" value="Genomic_DNA"/>
</dbReference>
<protein>
    <submittedName>
        <fullName evidence="1">Uncharacterized protein</fullName>
    </submittedName>
</protein>
<accession>A0A2S9RRU9</accession>
<name>A0A2S9RRU9_HAEIF</name>
<dbReference type="Proteomes" id="UP000238532">
    <property type="component" value="Unassembled WGS sequence"/>
</dbReference>
<dbReference type="AlphaFoldDB" id="A0A2S9RRU9"/>
<evidence type="ECO:0000313" key="2">
    <source>
        <dbReference type="Proteomes" id="UP000238532"/>
    </source>
</evidence>
<evidence type="ECO:0000313" key="1">
    <source>
        <dbReference type="EMBL" id="PRJ65065.1"/>
    </source>
</evidence>